<dbReference type="InterPro" id="IPR002938">
    <property type="entry name" value="FAD-bd"/>
</dbReference>
<dbReference type="PANTHER" id="PTHR13789">
    <property type="entry name" value="MONOOXYGENASE"/>
    <property type="match status" value="1"/>
</dbReference>
<feature type="domain" description="FAD-binding" evidence="3">
    <location>
        <begin position="4"/>
        <end position="331"/>
    </location>
</feature>
<accession>A0A928UU29</accession>
<dbReference type="InterPro" id="IPR036188">
    <property type="entry name" value="FAD/NAD-bd_sf"/>
</dbReference>
<organism evidence="4 5">
    <name type="scientific">Sphingobacterium hungaricum</name>
    <dbReference type="NCBI Taxonomy" id="2082723"/>
    <lineage>
        <taxon>Bacteria</taxon>
        <taxon>Pseudomonadati</taxon>
        <taxon>Bacteroidota</taxon>
        <taxon>Sphingobacteriia</taxon>
        <taxon>Sphingobacteriales</taxon>
        <taxon>Sphingobacteriaceae</taxon>
        <taxon>Sphingobacterium</taxon>
    </lineage>
</organism>
<keyword evidence="2 4" id="KW-0503">Monooxygenase</keyword>
<dbReference type="Pfam" id="PF01494">
    <property type="entry name" value="FAD_binding_3"/>
    <property type="match status" value="1"/>
</dbReference>
<evidence type="ECO:0000259" key="3">
    <source>
        <dbReference type="Pfam" id="PF01494"/>
    </source>
</evidence>
<comment type="caution">
    <text evidence="4">The sequence shown here is derived from an EMBL/GenBank/DDBJ whole genome shotgun (WGS) entry which is preliminary data.</text>
</comment>
<dbReference type="SUPFAM" id="SSF51905">
    <property type="entry name" value="FAD/NAD(P)-binding domain"/>
    <property type="match status" value="1"/>
</dbReference>
<sequence>MDKVDFLIIGGGVAGLTAAISLHKIGIDATVYERATKLTGIGAGFGFAANAMKAFEILGMKDGIVPLGHYLDSYEILDKHGTVLASPNTQAISSKYNEDNFAIHRGELHQHLLAQIAPSKIHLGKSAVRLEQEKSLIRVYFSDDTVVECTALLIADGVKSTLRQQLVPSSKPRYSGYTCWRGVIDNSKINLKIGSETWGKDGRFGMTPLVGNKIYWYACINSLPNNSTFANFTVADLSKHFASYHHPIPQIISETKDEELIWNDIIDIKPLKHLAYGRILLIGDAGHATTPNLGQGACQAIEDVAVLIDELKKEQSVENAFSQFENRRLARTTYITKTSWQIGKISQWENSFLVYARNGFMKLLPESVKQKTLQKLLEVNFMEINTNHGK</sequence>
<dbReference type="Gene3D" id="3.50.50.60">
    <property type="entry name" value="FAD/NAD(P)-binding domain"/>
    <property type="match status" value="1"/>
</dbReference>
<dbReference type="GO" id="GO:0004497">
    <property type="term" value="F:monooxygenase activity"/>
    <property type="evidence" value="ECO:0007669"/>
    <property type="project" value="UniProtKB-KW"/>
</dbReference>
<dbReference type="PANTHER" id="PTHR13789:SF309">
    <property type="entry name" value="PUTATIVE (AFU_ORTHOLOGUE AFUA_6G14510)-RELATED"/>
    <property type="match status" value="1"/>
</dbReference>
<dbReference type="NCBIfam" id="NF005243">
    <property type="entry name" value="PRK06753.1"/>
    <property type="match status" value="1"/>
</dbReference>
<dbReference type="InterPro" id="IPR050493">
    <property type="entry name" value="FAD-dep_Monooxygenase_BioMet"/>
</dbReference>
<dbReference type="AlphaFoldDB" id="A0A928UU29"/>
<dbReference type="EMBL" id="PRDK01000004">
    <property type="protein sequence ID" value="MBE8713356.1"/>
    <property type="molecule type" value="Genomic_DNA"/>
</dbReference>
<reference evidence="4" key="1">
    <citation type="submission" date="2018-02" db="EMBL/GenBank/DDBJ databases">
        <authorList>
            <person name="Vasarhelyi B.M."/>
            <person name="Deshmukh S."/>
            <person name="Balint B."/>
            <person name="Kukolya J."/>
        </authorList>
    </citation>
    <scope>NUCLEOTIDE SEQUENCE</scope>
    <source>
        <strain evidence="4">KB22</strain>
    </source>
</reference>
<gene>
    <name evidence="4" type="ORF">C4F49_06670</name>
</gene>
<dbReference type="PRINTS" id="PR00420">
    <property type="entry name" value="RNGMNOXGNASE"/>
</dbReference>
<evidence type="ECO:0000256" key="2">
    <source>
        <dbReference type="ARBA" id="ARBA00023033"/>
    </source>
</evidence>
<keyword evidence="1" id="KW-0560">Oxidoreductase</keyword>
<name>A0A928UU29_9SPHI</name>
<evidence type="ECO:0000256" key="1">
    <source>
        <dbReference type="ARBA" id="ARBA00023002"/>
    </source>
</evidence>
<protein>
    <submittedName>
        <fullName evidence="4">Monooxygenase</fullName>
    </submittedName>
</protein>
<dbReference type="GO" id="GO:0071949">
    <property type="term" value="F:FAD binding"/>
    <property type="evidence" value="ECO:0007669"/>
    <property type="project" value="InterPro"/>
</dbReference>
<evidence type="ECO:0000313" key="5">
    <source>
        <dbReference type="Proteomes" id="UP000616201"/>
    </source>
</evidence>
<dbReference type="RefSeq" id="WP_196935298.1">
    <property type="nucleotide sequence ID" value="NZ_MU158698.1"/>
</dbReference>
<evidence type="ECO:0000313" key="4">
    <source>
        <dbReference type="EMBL" id="MBE8713356.1"/>
    </source>
</evidence>
<dbReference type="Proteomes" id="UP000616201">
    <property type="component" value="Unassembled WGS sequence"/>
</dbReference>
<keyword evidence="5" id="KW-1185">Reference proteome</keyword>
<proteinExistence type="predicted"/>